<keyword evidence="2" id="KW-1185">Reference proteome</keyword>
<gene>
    <name evidence="1" type="ORF">DSM100238_1181</name>
</gene>
<protein>
    <submittedName>
        <fullName evidence="1">Uncharacterized protein</fullName>
    </submittedName>
</protein>
<dbReference type="Proteomes" id="UP000440041">
    <property type="component" value="Unassembled WGS sequence"/>
</dbReference>
<name>A0A6A2VHA8_9BIFI</name>
<comment type="caution">
    <text evidence="1">The sequence shown here is derived from an EMBL/GenBank/DDBJ whole genome shotgun (WGS) entry which is preliminary data.</text>
</comment>
<evidence type="ECO:0000313" key="2">
    <source>
        <dbReference type="Proteomes" id="UP000440041"/>
    </source>
</evidence>
<evidence type="ECO:0000313" key="1">
    <source>
        <dbReference type="EMBL" id="KAB8297578.1"/>
    </source>
</evidence>
<dbReference type="AlphaFoldDB" id="A0A6A2VHA8"/>
<accession>A0A6A2VHA8</accession>
<reference evidence="1 2" key="1">
    <citation type="submission" date="2019-09" db="EMBL/GenBank/DDBJ databases">
        <title>Characterization of the phylogenetic diversity of two novel species belonging to the genus Bifidobacterium: Bifidobacterium cebidarum sp. nov. and Bifidobacterium leontopitheci sp. nov.</title>
        <authorList>
            <person name="Lugli G.A."/>
            <person name="Duranti S."/>
            <person name="Milani C."/>
            <person name="Turroni F."/>
            <person name="Ventura M."/>
        </authorList>
    </citation>
    <scope>NUCLEOTIDE SEQUENCE [LARGE SCALE GENOMIC DNA]</scope>
    <source>
        <strain evidence="1 2">DSM 100238</strain>
    </source>
</reference>
<sequence length="49" mass="5606">MTSVGKHMQAVYGQIMVSNICTNRLVSWSHRYMHGSCGTYGEGNHEYFH</sequence>
<dbReference type="EMBL" id="WBSO01000007">
    <property type="protein sequence ID" value="KAB8297578.1"/>
    <property type="molecule type" value="Genomic_DNA"/>
</dbReference>
<proteinExistence type="predicted"/>
<organism evidence="1 2">
    <name type="scientific">Bifidobacterium apri</name>
    <dbReference type="NCBI Taxonomy" id="1769423"/>
    <lineage>
        <taxon>Bacteria</taxon>
        <taxon>Bacillati</taxon>
        <taxon>Actinomycetota</taxon>
        <taxon>Actinomycetes</taxon>
        <taxon>Bifidobacteriales</taxon>
        <taxon>Bifidobacteriaceae</taxon>
        <taxon>Bifidobacterium</taxon>
    </lineage>
</organism>